<feature type="compositionally biased region" description="Basic and acidic residues" evidence="5">
    <location>
        <begin position="197"/>
        <end position="221"/>
    </location>
</feature>
<proteinExistence type="inferred from homology"/>
<sequence length="221" mass="23829">MRPLSIEGAWAREPLVHRDDRGSFHEWFTQPEFTGATGRAPVLAQANCSVSRRGVLRGVHFSEVPPGQAKYVTCVRGAVLDVVVDLRTGSPTYRAWEAVPLDEDGLSAVYLSEGLGHAFMALSDDATVVYLCSTGYQPRREHGVHPLDPALGIEWPAGVTPLLSAKDAAAPTLEEAEGRGLLPSYEECVRHRAAVRGADRDADQGVDRDADRGVDREGSAA</sequence>
<evidence type="ECO:0000256" key="4">
    <source>
        <dbReference type="PIRSR" id="PIRSR600888-3"/>
    </source>
</evidence>
<comment type="similarity">
    <text evidence="1">Belongs to the dTDP-4-dehydrorhamnose 3,5-epimerase family.</text>
</comment>
<dbReference type="CDD" id="cd00438">
    <property type="entry name" value="cupin_RmlC"/>
    <property type="match status" value="1"/>
</dbReference>
<dbReference type="GO" id="GO:0008830">
    <property type="term" value="F:dTDP-4-dehydrorhamnose 3,5-epimerase activity"/>
    <property type="evidence" value="ECO:0007669"/>
    <property type="project" value="InterPro"/>
</dbReference>
<feature type="active site" description="Proton donor" evidence="3">
    <location>
        <position position="130"/>
    </location>
</feature>
<evidence type="ECO:0000313" key="7">
    <source>
        <dbReference type="Proteomes" id="UP000287830"/>
    </source>
</evidence>
<dbReference type="EMBL" id="BHZC01000001">
    <property type="protein sequence ID" value="GCD35479.1"/>
    <property type="molecule type" value="Genomic_DNA"/>
</dbReference>
<accession>A0A7U9KUA0</accession>
<dbReference type="PANTHER" id="PTHR21047">
    <property type="entry name" value="DTDP-6-DEOXY-D-GLUCOSE-3,5 EPIMERASE"/>
    <property type="match status" value="1"/>
</dbReference>
<evidence type="ECO:0000256" key="2">
    <source>
        <dbReference type="ARBA" id="ARBA00023235"/>
    </source>
</evidence>
<feature type="active site" description="Proton acceptor" evidence="3">
    <location>
        <position position="60"/>
    </location>
</feature>
<reference evidence="6 7" key="1">
    <citation type="submission" date="2018-11" db="EMBL/GenBank/DDBJ databases">
        <title>Whole genome sequence of Streptomyces chrestomyceticus NBRC 13444(T).</title>
        <authorList>
            <person name="Komaki H."/>
            <person name="Tamura T."/>
        </authorList>
    </citation>
    <scope>NUCLEOTIDE SEQUENCE [LARGE SCALE GENOMIC DNA]</scope>
    <source>
        <strain evidence="6 7">NBRC 13444</strain>
    </source>
</reference>
<evidence type="ECO:0000256" key="3">
    <source>
        <dbReference type="PIRSR" id="PIRSR600888-1"/>
    </source>
</evidence>
<evidence type="ECO:0000313" key="6">
    <source>
        <dbReference type="EMBL" id="GCD35479.1"/>
    </source>
</evidence>
<dbReference type="GeneID" id="95622154"/>
<dbReference type="GO" id="GO:0019305">
    <property type="term" value="P:dTDP-rhamnose biosynthetic process"/>
    <property type="evidence" value="ECO:0007669"/>
    <property type="project" value="TreeGrafter"/>
</dbReference>
<dbReference type="InterPro" id="IPR000888">
    <property type="entry name" value="RmlC-like"/>
</dbReference>
<organism evidence="6 7">
    <name type="scientific">Streptomyces chrestomyceticus JCM 4735</name>
    <dbReference type="NCBI Taxonomy" id="1306181"/>
    <lineage>
        <taxon>Bacteria</taxon>
        <taxon>Bacillati</taxon>
        <taxon>Actinomycetota</taxon>
        <taxon>Actinomycetes</taxon>
        <taxon>Kitasatosporales</taxon>
        <taxon>Streptomycetaceae</taxon>
        <taxon>Streptomyces</taxon>
    </lineage>
</organism>
<dbReference type="GO" id="GO:0005829">
    <property type="term" value="C:cytosol"/>
    <property type="evidence" value="ECO:0007669"/>
    <property type="project" value="TreeGrafter"/>
</dbReference>
<dbReference type="SUPFAM" id="SSF51182">
    <property type="entry name" value="RmlC-like cupins"/>
    <property type="match status" value="1"/>
</dbReference>
<dbReference type="InterPro" id="IPR014710">
    <property type="entry name" value="RmlC-like_jellyroll"/>
</dbReference>
<evidence type="ECO:0000256" key="1">
    <source>
        <dbReference type="ARBA" id="ARBA00010154"/>
    </source>
</evidence>
<gene>
    <name evidence="6" type="primary">rmlC</name>
    <name evidence="6" type="ORF">OEIGOIKO_03222</name>
</gene>
<feature type="region of interest" description="Disordered" evidence="5">
    <location>
        <begin position="196"/>
        <end position="221"/>
    </location>
</feature>
<dbReference type="Pfam" id="PF00908">
    <property type="entry name" value="dTDP_sugar_isom"/>
    <property type="match status" value="1"/>
</dbReference>
<dbReference type="RefSeq" id="WP_244955161.1">
    <property type="nucleotide sequence ID" value="NZ_BHZC01000001.1"/>
</dbReference>
<dbReference type="Proteomes" id="UP000287830">
    <property type="component" value="Unassembled WGS sequence"/>
</dbReference>
<dbReference type="InterPro" id="IPR011051">
    <property type="entry name" value="RmlC_Cupin_sf"/>
</dbReference>
<name>A0A7U9KUA0_9ACTN</name>
<dbReference type="AlphaFoldDB" id="A0A7U9KUA0"/>
<evidence type="ECO:0000256" key="5">
    <source>
        <dbReference type="SAM" id="MobiDB-lite"/>
    </source>
</evidence>
<feature type="site" description="Participates in a stacking interaction with the thymidine ring of dTDP-4-oxo-6-deoxyglucose" evidence="4">
    <location>
        <position position="136"/>
    </location>
</feature>
<keyword evidence="2" id="KW-0413">Isomerase</keyword>
<comment type="caution">
    <text evidence="6">The sequence shown here is derived from an EMBL/GenBank/DDBJ whole genome shotgun (WGS) entry which is preliminary data.</text>
</comment>
<dbReference type="PANTHER" id="PTHR21047:SF2">
    <property type="entry name" value="THYMIDINE DIPHOSPHO-4-KETO-RHAMNOSE 3,5-EPIMERASE"/>
    <property type="match status" value="1"/>
</dbReference>
<dbReference type="GO" id="GO:0000271">
    <property type="term" value="P:polysaccharide biosynthetic process"/>
    <property type="evidence" value="ECO:0007669"/>
    <property type="project" value="TreeGrafter"/>
</dbReference>
<protein>
    <submittedName>
        <fullName evidence="6">dTDP-4-dehydrorhamnose 3,5-epimerase</fullName>
    </submittedName>
</protein>
<dbReference type="Gene3D" id="2.60.120.10">
    <property type="entry name" value="Jelly Rolls"/>
    <property type="match status" value="1"/>
</dbReference>